<dbReference type="InterPro" id="IPR010982">
    <property type="entry name" value="Lambda_DNA-bd_dom_sf"/>
</dbReference>
<dbReference type="PANTHER" id="PTHR46797:SF1">
    <property type="entry name" value="METHYLPHOSPHONATE SYNTHASE"/>
    <property type="match status" value="1"/>
</dbReference>
<dbReference type="GO" id="GO:0003677">
    <property type="term" value="F:DNA binding"/>
    <property type="evidence" value="ECO:0007669"/>
    <property type="project" value="UniProtKB-KW"/>
</dbReference>
<dbReference type="RefSeq" id="WP_144994997.1">
    <property type="nucleotide sequence ID" value="NZ_VNJK01000007.1"/>
</dbReference>
<dbReference type="SMART" id="SM00530">
    <property type="entry name" value="HTH_XRE"/>
    <property type="match status" value="1"/>
</dbReference>
<name>A0A559ID24_9BACL</name>
<dbReference type="EMBL" id="VNJK01000007">
    <property type="protein sequence ID" value="TVX85534.1"/>
    <property type="molecule type" value="Genomic_DNA"/>
</dbReference>
<evidence type="ECO:0000256" key="1">
    <source>
        <dbReference type="ARBA" id="ARBA00023125"/>
    </source>
</evidence>
<proteinExistence type="predicted"/>
<evidence type="ECO:0000313" key="3">
    <source>
        <dbReference type="EMBL" id="TVX85534.1"/>
    </source>
</evidence>
<gene>
    <name evidence="3" type="ORF">FPZ44_24565</name>
</gene>
<dbReference type="Gene3D" id="1.10.260.40">
    <property type="entry name" value="lambda repressor-like DNA-binding domains"/>
    <property type="match status" value="1"/>
</dbReference>
<dbReference type="Gene3D" id="1.25.40.10">
    <property type="entry name" value="Tetratricopeptide repeat domain"/>
    <property type="match status" value="1"/>
</dbReference>
<organism evidence="3 4">
    <name type="scientific">Paenibacillus agilis</name>
    <dbReference type="NCBI Taxonomy" id="3020863"/>
    <lineage>
        <taxon>Bacteria</taxon>
        <taxon>Bacillati</taxon>
        <taxon>Bacillota</taxon>
        <taxon>Bacilli</taxon>
        <taxon>Bacillales</taxon>
        <taxon>Paenibacillaceae</taxon>
        <taxon>Paenibacillus</taxon>
    </lineage>
</organism>
<dbReference type="PANTHER" id="PTHR46797">
    <property type="entry name" value="HTH-TYPE TRANSCRIPTIONAL REGULATOR"/>
    <property type="match status" value="1"/>
</dbReference>
<dbReference type="InterPro" id="IPR050807">
    <property type="entry name" value="TransReg_Diox_bact_type"/>
</dbReference>
<dbReference type="SUPFAM" id="SSF47413">
    <property type="entry name" value="lambda repressor-like DNA-binding domains"/>
    <property type="match status" value="1"/>
</dbReference>
<evidence type="ECO:0000259" key="2">
    <source>
        <dbReference type="PROSITE" id="PS50943"/>
    </source>
</evidence>
<dbReference type="CDD" id="cd00093">
    <property type="entry name" value="HTH_XRE"/>
    <property type="match status" value="1"/>
</dbReference>
<dbReference type="Pfam" id="PF01381">
    <property type="entry name" value="HTH_3"/>
    <property type="match status" value="1"/>
</dbReference>
<dbReference type="Proteomes" id="UP000318102">
    <property type="component" value="Unassembled WGS sequence"/>
</dbReference>
<evidence type="ECO:0000313" key="4">
    <source>
        <dbReference type="Proteomes" id="UP000318102"/>
    </source>
</evidence>
<dbReference type="SUPFAM" id="SSF48452">
    <property type="entry name" value="TPR-like"/>
    <property type="match status" value="1"/>
</dbReference>
<reference evidence="3 4" key="1">
    <citation type="submission" date="2019-07" db="EMBL/GenBank/DDBJ databases">
        <authorList>
            <person name="Kim J."/>
        </authorList>
    </citation>
    <scope>NUCLEOTIDE SEQUENCE [LARGE SCALE GENOMIC DNA]</scope>
    <source>
        <strain evidence="3 4">N4</strain>
    </source>
</reference>
<dbReference type="GO" id="GO:0005829">
    <property type="term" value="C:cytosol"/>
    <property type="evidence" value="ECO:0007669"/>
    <property type="project" value="TreeGrafter"/>
</dbReference>
<dbReference type="PROSITE" id="PS50943">
    <property type="entry name" value="HTH_CROC1"/>
    <property type="match status" value="1"/>
</dbReference>
<protein>
    <submittedName>
        <fullName evidence="3">Helix-turn-helix transcriptional regulator</fullName>
    </submittedName>
</protein>
<keyword evidence="4" id="KW-1185">Reference proteome</keyword>
<dbReference type="OrthoDB" id="2508844at2"/>
<keyword evidence="1" id="KW-0238">DNA-binding</keyword>
<feature type="domain" description="HTH cro/C1-type" evidence="2">
    <location>
        <begin position="13"/>
        <end position="68"/>
    </location>
</feature>
<sequence length="422" mass="48501">MTVVTTLTFGDLIRQHRNKAQLSLSELASLSNVNKATISRIESGEVKKPEFKTLKAIAEALQIPYETYLIFYIETEQSPNVIHGILEDAIKDMRPIATITQIAIKFLESERLDSYDATEQLFNSTQSLDNSELKLSLHQTIINYCRGRGVVPFLARSLCQVYFIERNEFSKLKDTYQSGKYVLKYKEQLPPGEYITLLYCLAVHAFVIREYLDAVKYSKAVLISNEEEAIAVRAYMTDLLRGSHYYLGNYDLAEKYAEEYRKCVPSVEGDNDRLLTAMINAKRGKLDLAVEQFEKSLQLCDQKFVVHIVPEYISLCFELGHINKIQNLLVTYESKILAQTYTTPMERSDVARFYKLKGDYYSKVNDINQAVSEYIEGAYAYACIDDVDNERESLRLVFNIGKLPQLSADVIEKISNYYNRFL</sequence>
<dbReference type="InterPro" id="IPR001387">
    <property type="entry name" value="Cro/C1-type_HTH"/>
</dbReference>
<dbReference type="InterPro" id="IPR011990">
    <property type="entry name" value="TPR-like_helical_dom_sf"/>
</dbReference>
<dbReference type="AlphaFoldDB" id="A0A559ID24"/>
<dbReference type="GO" id="GO:0003700">
    <property type="term" value="F:DNA-binding transcription factor activity"/>
    <property type="evidence" value="ECO:0007669"/>
    <property type="project" value="TreeGrafter"/>
</dbReference>
<comment type="caution">
    <text evidence="3">The sequence shown here is derived from an EMBL/GenBank/DDBJ whole genome shotgun (WGS) entry which is preliminary data.</text>
</comment>
<accession>A0A559ID24</accession>